<dbReference type="PROSITE" id="PS00108">
    <property type="entry name" value="PROTEIN_KINASE_ST"/>
    <property type="match status" value="1"/>
</dbReference>
<keyword evidence="6" id="KW-1185">Reference proteome</keyword>
<dbReference type="Gene3D" id="1.10.510.10">
    <property type="entry name" value="Transferase(Phosphotransferase) domain 1"/>
    <property type="match status" value="1"/>
</dbReference>
<proteinExistence type="predicted"/>
<sequence length="320" mass="36462">MVHPSVSLHMKDSWVEPGRHSSGVHLCLVTQLLGGDLKGFAEAHDYPSRRFPMAEANHVLLDFLRSISVLHSNNVIHSDIKINNLFYELHLPEEAMLQWLSADPPHRNSPEISVNGNARSAVSQPHPVASPEEFIRQLFLLGNTGSIRERIEYRPVTICPVALRPPEIYLEGHWSEKADIWMFGFVRAFGWHPLFDYSKDGSSIAGQKLDAVESMLHQMTTKCHDQFDEPQLRYCHKGEQYFNRNCKFLGMLRSCPDITVFLDGSLAHWHPGIFSKEQWMGIMAFVSRYLRLDPQQRPSALELLQDEFWGNASVSASEAS</sequence>
<feature type="domain" description="Protein kinase" evidence="4">
    <location>
        <begin position="1"/>
        <end position="309"/>
    </location>
</feature>
<dbReference type="AlphaFoldDB" id="A0A5C3QSU2"/>
<dbReference type="InterPro" id="IPR011009">
    <property type="entry name" value="Kinase-like_dom_sf"/>
</dbReference>
<dbReference type="InterPro" id="IPR000719">
    <property type="entry name" value="Prot_kinase_dom"/>
</dbReference>
<keyword evidence="5" id="KW-0418">Kinase</keyword>
<dbReference type="PROSITE" id="PS50011">
    <property type="entry name" value="PROTEIN_KINASE_DOM"/>
    <property type="match status" value="1"/>
</dbReference>
<evidence type="ECO:0000256" key="1">
    <source>
        <dbReference type="ARBA" id="ARBA00022527"/>
    </source>
</evidence>
<evidence type="ECO:0000256" key="2">
    <source>
        <dbReference type="ARBA" id="ARBA00022741"/>
    </source>
</evidence>
<keyword evidence="3" id="KW-0067">ATP-binding</keyword>
<dbReference type="GO" id="GO:0005524">
    <property type="term" value="F:ATP binding"/>
    <property type="evidence" value="ECO:0007669"/>
    <property type="project" value="UniProtKB-KW"/>
</dbReference>
<organism evidence="5 6">
    <name type="scientific">Pterulicium gracile</name>
    <dbReference type="NCBI Taxonomy" id="1884261"/>
    <lineage>
        <taxon>Eukaryota</taxon>
        <taxon>Fungi</taxon>
        <taxon>Dikarya</taxon>
        <taxon>Basidiomycota</taxon>
        <taxon>Agaricomycotina</taxon>
        <taxon>Agaricomycetes</taxon>
        <taxon>Agaricomycetidae</taxon>
        <taxon>Agaricales</taxon>
        <taxon>Pleurotineae</taxon>
        <taxon>Pterulaceae</taxon>
        <taxon>Pterulicium</taxon>
    </lineage>
</organism>
<dbReference type="PANTHER" id="PTHR24055">
    <property type="entry name" value="MITOGEN-ACTIVATED PROTEIN KINASE"/>
    <property type="match status" value="1"/>
</dbReference>
<dbReference type="STRING" id="1884261.A0A5C3QSU2"/>
<evidence type="ECO:0000256" key="3">
    <source>
        <dbReference type="ARBA" id="ARBA00022840"/>
    </source>
</evidence>
<evidence type="ECO:0000259" key="4">
    <source>
        <dbReference type="PROSITE" id="PS50011"/>
    </source>
</evidence>
<dbReference type="Gene3D" id="3.30.200.20">
    <property type="entry name" value="Phosphorylase Kinase, domain 1"/>
    <property type="match status" value="1"/>
</dbReference>
<keyword evidence="2" id="KW-0547">Nucleotide-binding</keyword>
<dbReference type="OrthoDB" id="5979581at2759"/>
<keyword evidence="5" id="KW-0808">Transferase</keyword>
<dbReference type="InterPro" id="IPR050117">
    <property type="entry name" value="MAPK"/>
</dbReference>
<dbReference type="GO" id="GO:0004674">
    <property type="term" value="F:protein serine/threonine kinase activity"/>
    <property type="evidence" value="ECO:0007669"/>
    <property type="project" value="UniProtKB-KW"/>
</dbReference>
<keyword evidence="1" id="KW-0723">Serine/threonine-protein kinase</keyword>
<dbReference type="InterPro" id="IPR008271">
    <property type="entry name" value="Ser/Thr_kinase_AS"/>
</dbReference>
<evidence type="ECO:0000313" key="6">
    <source>
        <dbReference type="Proteomes" id="UP000305067"/>
    </source>
</evidence>
<gene>
    <name evidence="5" type="ORF">BDV98DRAFT_542515</name>
</gene>
<evidence type="ECO:0000313" key="5">
    <source>
        <dbReference type="EMBL" id="TFL04952.1"/>
    </source>
</evidence>
<name>A0A5C3QSU2_9AGAR</name>
<accession>A0A5C3QSU2</accession>
<protein>
    <submittedName>
        <fullName evidence="5">Kinase-like domain-containing protein</fullName>
    </submittedName>
</protein>
<dbReference type="SUPFAM" id="SSF56112">
    <property type="entry name" value="Protein kinase-like (PK-like)"/>
    <property type="match status" value="1"/>
</dbReference>
<dbReference type="EMBL" id="ML178817">
    <property type="protein sequence ID" value="TFL04952.1"/>
    <property type="molecule type" value="Genomic_DNA"/>
</dbReference>
<dbReference type="Proteomes" id="UP000305067">
    <property type="component" value="Unassembled WGS sequence"/>
</dbReference>
<dbReference type="SMART" id="SM00220">
    <property type="entry name" value="S_TKc"/>
    <property type="match status" value="1"/>
</dbReference>
<reference evidence="5 6" key="1">
    <citation type="journal article" date="2019" name="Nat. Ecol. Evol.">
        <title>Megaphylogeny resolves global patterns of mushroom evolution.</title>
        <authorList>
            <person name="Varga T."/>
            <person name="Krizsan K."/>
            <person name="Foldi C."/>
            <person name="Dima B."/>
            <person name="Sanchez-Garcia M."/>
            <person name="Sanchez-Ramirez S."/>
            <person name="Szollosi G.J."/>
            <person name="Szarkandi J.G."/>
            <person name="Papp V."/>
            <person name="Albert L."/>
            <person name="Andreopoulos W."/>
            <person name="Angelini C."/>
            <person name="Antonin V."/>
            <person name="Barry K.W."/>
            <person name="Bougher N.L."/>
            <person name="Buchanan P."/>
            <person name="Buyck B."/>
            <person name="Bense V."/>
            <person name="Catcheside P."/>
            <person name="Chovatia M."/>
            <person name="Cooper J."/>
            <person name="Damon W."/>
            <person name="Desjardin D."/>
            <person name="Finy P."/>
            <person name="Geml J."/>
            <person name="Haridas S."/>
            <person name="Hughes K."/>
            <person name="Justo A."/>
            <person name="Karasinski D."/>
            <person name="Kautmanova I."/>
            <person name="Kiss B."/>
            <person name="Kocsube S."/>
            <person name="Kotiranta H."/>
            <person name="LaButti K.M."/>
            <person name="Lechner B.E."/>
            <person name="Liimatainen K."/>
            <person name="Lipzen A."/>
            <person name="Lukacs Z."/>
            <person name="Mihaltcheva S."/>
            <person name="Morgado L.N."/>
            <person name="Niskanen T."/>
            <person name="Noordeloos M.E."/>
            <person name="Ohm R.A."/>
            <person name="Ortiz-Santana B."/>
            <person name="Ovrebo C."/>
            <person name="Racz N."/>
            <person name="Riley R."/>
            <person name="Savchenko A."/>
            <person name="Shiryaev A."/>
            <person name="Soop K."/>
            <person name="Spirin V."/>
            <person name="Szebenyi C."/>
            <person name="Tomsovsky M."/>
            <person name="Tulloss R.E."/>
            <person name="Uehling J."/>
            <person name="Grigoriev I.V."/>
            <person name="Vagvolgyi C."/>
            <person name="Papp T."/>
            <person name="Martin F.M."/>
            <person name="Miettinen O."/>
            <person name="Hibbett D.S."/>
            <person name="Nagy L.G."/>
        </authorList>
    </citation>
    <scope>NUCLEOTIDE SEQUENCE [LARGE SCALE GENOMIC DNA]</scope>
    <source>
        <strain evidence="5 6">CBS 309.79</strain>
    </source>
</reference>